<reference evidence="3 4" key="1">
    <citation type="submission" date="2021-04" db="EMBL/GenBank/DDBJ databases">
        <title>Characterization of the biosynthetic gene cluster of new lipopeptides with antitumor activity in the genome of the marine Streptomyces PHM034.</title>
        <authorList>
            <person name="Ceniceros A."/>
            <person name="Canedo L."/>
            <person name="Mendez C."/>
            <person name="Olano C."/>
            <person name="Schleissner C."/>
            <person name="Cuevas C."/>
            <person name="De La Calle F."/>
            <person name="Salas J.A."/>
        </authorList>
    </citation>
    <scope>NUCLEOTIDE SEQUENCE [LARGE SCALE GENOMIC DNA]</scope>
    <source>
        <strain evidence="3 4">PHM034</strain>
    </source>
</reference>
<dbReference type="Proteomes" id="UP000682308">
    <property type="component" value="Unassembled WGS sequence"/>
</dbReference>
<evidence type="ECO:0000256" key="2">
    <source>
        <dbReference type="SAM" id="Phobius"/>
    </source>
</evidence>
<comment type="caution">
    <text evidence="3">The sequence shown here is derived from an EMBL/GenBank/DDBJ whole genome shotgun (WGS) entry which is preliminary data.</text>
</comment>
<gene>
    <name evidence="3" type="ORF">KEF29_14930</name>
</gene>
<evidence type="ECO:0000256" key="1">
    <source>
        <dbReference type="SAM" id="MobiDB-lite"/>
    </source>
</evidence>
<evidence type="ECO:0000313" key="4">
    <source>
        <dbReference type="Proteomes" id="UP000682308"/>
    </source>
</evidence>
<dbReference type="EMBL" id="JAGTPG010000002">
    <property type="protein sequence ID" value="MBR8640184.1"/>
    <property type="molecule type" value="Genomic_DNA"/>
</dbReference>
<evidence type="ECO:0000313" key="3">
    <source>
        <dbReference type="EMBL" id="MBR8640184.1"/>
    </source>
</evidence>
<keyword evidence="2" id="KW-1133">Transmembrane helix</keyword>
<name>A0A941J5N6_9ACTN</name>
<sequence>MTNFLPRPDESQQSPQPTQPPQPQKEPSLDLRCGGVRLTIQRVPAWLVTAVTTAVGSGLAWWLQR</sequence>
<feature type="transmembrane region" description="Helical" evidence="2">
    <location>
        <begin position="45"/>
        <end position="63"/>
    </location>
</feature>
<protein>
    <submittedName>
        <fullName evidence="3">Uncharacterized protein</fullName>
    </submittedName>
</protein>
<keyword evidence="4" id="KW-1185">Reference proteome</keyword>
<dbReference type="AlphaFoldDB" id="A0A941J5N6"/>
<keyword evidence="2" id="KW-0812">Transmembrane</keyword>
<organism evidence="3 4">
    <name type="scientific">Streptomyces tuirus</name>
    <dbReference type="NCBI Taxonomy" id="68278"/>
    <lineage>
        <taxon>Bacteria</taxon>
        <taxon>Bacillati</taxon>
        <taxon>Actinomycetota</taxon>
        <taxon>Actinomycetes</taxon>
        <taxon>Kitasatosporales</taxon>
        <taxon>Streptomycetaceae</taxon>
        <taxon>Streptomyces</taxon>
    </lineage>
</organism>
<feature type="region of interest" description="Disordered" evidence="1">
    <location>
        <begin position="1"/>
        <end position="30"/>
    </location>
</feature>
<proteinExistence type="predicted"/>
<accession>A0A941J5N6</accession>
<keyword evidence="2" id="KW-0472">Membrane</keyword>